<evidence type="ECO:0000256" key="3">
    <source>
        <dbReference type="ARBA" id="ARBA00022448"/>
    </source>
</evidence>
<dbReference type="NCBIfam" id="TIGR01713">
    <property type="entry name" value="typeII_sec_gspC"/>
    <property type="match status" value="1"/>
</dbReference>
<evidence type="ECO:0000256" key="1">
    <source>
        <dbReference type="ARBA" id="ARBA00004533"/>
    </source>
</evidence>
<reference evidence="13 14" key="1">
    <citation type="journal article" date="2013" name="Genome Announc.">
        <title>Complete Genome Sequence of Glaciecola psychrophila Strain 170T.</title>
        <authorList>
            <person name="Yin J."/>
            <person name="Chen J."/>
            <person name="Liu G."/>
            <person name="Yu Y."/>
            <person name="Song L."/>
            <person name="Wang X."/>
            <person name="Qu X."/>
        </authorList>
    </citation>
    <scope>NUCLEOTIDE SEQUENCE [LARGE SCALE GENOMIC DNA]</scope>
    <source>
        <strain evidence="13 14">170</strain>
    </source>
</reference>
<feature type="compositionally biased region" description="Low complexity" evidence="10">
    <location>
        <begin position="177"/>
        <end position="188"/>
    </location>
</feature>
<keyword evidence="8" id="KW-1133">Transmembrane helix</keyword>
<keyword evidence="5" id="KW-0997">Cell inner membrane</keyword>
<keyword evidence="9" id="KW-0472">Membrane</keyword>
<dbReference type="Gene3D" id="2.30.30.830">
    <property type="match status" value="1"/>
</dbReference>
<keyword evidence="3" id="KW-0813">Transport</keyword>
<evidence type="ECO:0000256" key="7">
    <source>
        <dbReference type="ARBA" id="ARBA00022927"/>
    </source>
</evidence>
<dbReference type="EMBL" id="CP003837">
    <property type="protein sequence ID" value="AGH47582.1"/>
    <property type="molecule type" value="Genomic_DNA"/>
</dbReference>
<evidence type="ECO:0000256" key="4">
    <source>
        <dbReference type="ARBA" id="ARBA00022475"/>
    </source>
</evidence>
<keyword evidence="14" id="KW-1185">Reference proteome</keyword>
<protein>
    <submittedName>
        <fullName evidence="13">General secretion pathway protein C</fullName>
    </submittedName>
</protein>
<dbReference type="PATRIC" id="fig|1129794.4.peg.5464"/>
<organism evidence="13 14">
    <name type="scientific">Paraglaciecola psychrophila 170</name>
    <dbReference type="NCBI Taxonomy" id="1129794"/>
    <lineage>
        <taxon>Bacteria</taxon>
        <taxon>Pseudomonadati</taxon>
        <taxon>Pseudomonadota</taxon>
        <taxon>Gammaproteobacteria</taxon>
        <taxon>Alteromonadales</taxon>
        <taxon>Alteromonadaceae</taxon>
        <taxon>Paraglaciecola</taxon>
    </lineage>
</organism>
<dbReference type="Proteomes" id="UP000011864">
    <property type="component" value="Chromosome"/>
</dbReference>
<name>K6Z4M9_9ALTE</name>
<feature type="domain" description="PDZ" evidence="11">
    <location>
        <begin position="241"/>
        <end position="294"/>
    </location>
</feature>
<evidence type="ECO:0000256" key="8">
    <source>
        <dbReference type="ARBA" id="ARBA00022989"/>
    </source>
</evidence>
<keyword evidence="7" id="KW-0653">Protein transport</keyword>
<dbReference type="HOGENOM" id="CLU_068012_0_0_6"/>
<dbReference type="Gene3D" id="2.30.42.10">
    <property type="match status" value="1"/>
</dbReference>
<evidence type="ECO:0000259" key="12">
    <source>
        <dbReference type="Pfam" id="PF11356"/>
    </source>
</evidence>
<evidence type="ECO:0000256" key="6">
    <source>
        <dbReference type="ARBA" id="ARBA00022692"/>
    </source>
</evidence>
<feature type="region of interest" description="Disordered" evidence="10">
    <location>
        <begin position="177"/>
        <end position="197"/>
    </location>
</feature>
<dbReference type="InterPro" id="IPR001639">
    <property type="entry name" value="T2SS_protein-GspC"/>
</dbReference>
<keyword evidence="6" id="KW-0812">Transmembrane</keyword>
<accession>K6Z4M9</accession>
<dbReference type="InterPro" id="IPR001478">
    <property type="entry name" value="PDZ"/>
</dbReference>
<sequence>MTVVNHTANQLWLQLVKNQQKINLLAVLLLAIFLLSYAAELTWRLLPQPADSGSFENVSRGQPVSQKNANDRLDLTDIKRLNLFGDYNAEPLAEKEVTDAPVTRLNLTLTGVVASSAKDQGAAIIENRNQQQTYGIGEKIEGTNASLKEVYADRVIIKNGLTSETLMLDGVDYNNNASSSISSPQQASFPRPQLSDQGPERLILSDDAIQASRELQDQPASFVDYIAVSPHRPNGELMGYRVSPGKKPALFKAAGLKSGDVITDINGLDLTDIQQALEAMNMLKELQSLQMSVQREDEIIIIYLDLPQGEEEPEI</sequence>
<evidence type="ECO:0000313" key="13">
    <source>
        <dbReference type="EMBL" id="AGH47582.1"/>
    </source>
</evidence>
<comment type="similarity">
    <text evidence="2">Belongs to the GSP C family.</text>
</comment>
<dbReference type="GO" id="GO:0015627">
    <property type="term" value="C:type II protein secretion system complex"/>
    <property type="evidence" value="ECO:0007669"/>
    <property type="project" value="InterPro"/>
</dbReference>
<dbReference type="InterPro" id="IPR024961">
    <property type="entry name" value="T2SS_GspC_N"/>
</dbReference>
<dbReference type="OrthoDB" id="1491375at2"/>
<proteinExistence type="inferred from homology"/>
<dbReference type="AlphaFoldDB" id="K6Z4M9"/>
<evidence type="ECO:0000259" key="11">
    <source>
        <dbReference type="Pfam" id="PF00595"/>
    </source>
</evidence>
<evidence type="ECO:0000256" key="10">
    <source>
        <dbReference type="SAM" id="MobiDB-lite"/>
    </source>
</evidence>
<dbReference type="Pfam" id="PF11356">
    <property type="entry name" value="T2SSC"/>
    <property type="match status" value="1"/>
</dbReference>
<dbReference type="KEGG" id="gps:C427_5485"/>
<dbReference type="eggNOG" id="COG3031">
    <property type="taxonomic scope" value="Bacteria"/>
</dbReference>
<comment type="subcellular location">
    <subcellularLocation>
        <location evidence="1">Cell inner membrane</location>
    </subcellularLocation>
</comment>
<evidence type="ECO:0000256" key="5">
    <source>
        <dbReference type="ARBA" id="ARBA00022519"/>
    </source>
</evidence>
<gene>
    <name evidence="13" type="ORF">C427_5485</name>
</gene>
<dbReference type="GO" id="GO:0015628">
    <property type="term" value="P:protein secretion by the type II secretion system"/>
    <property type="evidence" value="ECO:0007669"/>
    <property type="project" value="InterPro"/>
</dbReference>
<dbReference type="RefSeq" id="WP_007642747.1">
    <property type="nucleotide sequence ID" value="NC_020514.1"/>
</dbReference>
<evidence type="ECO:0000256" key="2">
    <source>
        <dbReference type="ARBA" id="ARBA00007986"/>
    </source>
</evidence>
<feature type="domain" description="Type II secretion system protein GspC N-terminal" evidence="12">
    <location>
        <begin position="28"/>
        <end position="168"/>
    </location>
</feature>
<dbReference type="Pfam" id="PF00595">
    <property type="entry name" value="PDZ"/>
    <property type="match status" value="1"/>
</dbReference>
<dbReference type="STRING" id="1129794.C427_5485"/>
<keyword evidence="4" id="KW-1003">Cell membrane</keyword>
<dbReference type="GO" id="GO:0005886">
    <property type="term" value="C:plasma membrane"/>
    <property type="evidence" value="ECO:0007669"/>
    <property type="project" value="UniProtKB-SubCell"/>
</dbReference>
<evidence type="ECO:0000256" key="9">
    <source>
        <dbReference type="ARBA" id="ARBA00023136"/>
    </source>
</evidence>
<dbReference type="SUPFAM" id="SSF50156">
    <property type="entry name" value="PDZ domain-like"/>
    <property type="match status" value="1"/>
</dbReference>
<dbReference type="InterPro" id="IPR036034">
    <property type="entry name" value="PDZ_sf"/>
</dbReference>
<evidence type="ECO:0000313" key="14">
    <source>
        <dbReference type="Proteomes" id="UP000011864"/>
    </source>
</evidence>